<dbReference type="PANTHER" id="PTHR31225:SF9">
    <property type="entry name" value="TERPENE SYNTHASE 10"/>
    <property type="match status" value="1"/>
</dbReference>
<dbReference type="SFLD" id="SFLDG01019">
    <property type="entry name" value="Terpene_Cyclase_Like_1_C_Termi"/>
    <property type="match status" value="1"/>
</dbReference>
<dbReference type="CDD" id="cd00684">
    <property type="entry name" value="Terpene_cyclase_plant_C1"/>
    <property type="match status" value="1"/>
</dbReference>
<accession>A0ABD1PCN5</accession>
<dbReference type="Pfam" id="PF01397">
    <property type="entry name" value="Terpene_synth"/>
    <property type="match status" value="1"/>
</dbReference>
<evidence type="ECO:0000313" key="7">
    <source>
        <dbReference type="Proteomes" id="UP001604336"/>
    </source>
</evidence>
<feature type="domain" description="Terpene synthase metal-binding" evidence="5">
    <location>
        <begin position="207"/>
        <end position="428"/>
    </location>
</feature>
<dbReference type="SFLD" id="SFLDS00005">
    <property type="entry name" value="Isoprenoid_Synthase_Type_I"/>
    <property type="match status" value="1"/>
</dbReference>
<dbReference type="InterPro" id="IPR034741">
    <property type="entry name" value="Terpene_cyclase-like_1_C"/>
</dbReference>
<dbReference type="EMBL" id="JBFOLK010000014">
    <property type="protein sequence ID" value="KAL2460391.1"/>
    <property type="molecule type" value="Genomic_DNA"/>
</dbReference>
<dbReference type="SUPFAM" id="SSF48239">
    <property type="entry name" value="Terpenoid cyclases/Protein prenyltransferases"/>
    <property type="match status" value="1"/>
</dbReference>
<dbReference type="InterPro" id="IPR036965">
    <property type="entry name" value="Terpene_synth_N_sf"/>
</dbReference>
<evidence type="ECO:0000256" key="3">
    <source>
        <dbReference type="ARBA" id="ARBA00022842"/>
    </source>
</evidence>
<evidence type="ECO:0000256" key="2">
    <source>
        <dbReference type="ARBA" id="ARBA00022723"/>
    </source>
</evidence>
<dbReference type="Proteomes" id="UP001604336">
    <property type="component" value="Unassembled WGS sequence"/>
</dbReference>
<dbReference type="GO" id="GO:0046872">
    <property type="term" value="F:metal ion binding"/>
    <property type="evidence" value="ECO:0007669"/>
    <property type="project" value="UniProtKB-KW"/>
</dbReference>
<dbReference type="InterPro" id="IPR001906">
    <property type="entry name" value="Terpene_synth_N"/>
</dbReference>
<sequence length="486" mass="57294">MQVKMMLDEVVEPLDQLELIDNLQRLGISYHFENEIKQILWVINKKYSKIDQDSKINDLYATALEFRLLRQHGFNVSQEIFDRFKNEKGEFKPSLCDDAKGLLQLYEASFLSIEGESSLEMATDFTIKHLDDQTSIDRFHSLLVHHGLELPLHWTIQRAEARWFINIYGDRLDMNPILLELAKLDFNIVQAKYQQELKHVSRWWKGTCLAEKLPFARDRLVECFFWTTGVLFEPQFDFCRTILTKVNVLITIIDDIYDIYGTLEELEIFTRTIERWDVNSIHQLPDYMQICYLALNNFVNEMAYDILKEKGLIIIPYLRKAWADLCKAYLQEAKWYFNGYKPTMEEYMNNAWISISTHEVIQYLQNYPDLIYWSATILRLSDDLATSSDELKRGDVPKSIQCYMKETGTSEDEAHKHMRSLIRETWKKMNKVQDANCPFSQTFIEIAVNLARMGQYMYQYGDGHGNQNSETKERILALLFESIPLT</sequence>
<dbReference type="GO" id="GO:0006721">
    <property type="term" value="P:terpenoid metabolic process"/>
    <property type="evidence" value="ECO:0007669"/>
    <property type="project" value="UniProtKB-ARBA"/>
</dbReference>
<dbReference type="FunFam" id="1.10.600.10:FF:000007">
    <property type="entry name" value="Isoprene synthase, chloroplastic"/>
    <property type="match status" value="1"/>
</dbReference>
<dbReference type="Gene3D" id="1.10.600.10">
    <property type="entry name" value="Farnesyl Diphosphate Synthase"/>
    <property type="match status" value="1"/>
</dbReference>
<evidence type="ECO:0000256" key="1">
    <source>
        <dbReference type="ARBA" id="ARBA00001946"/>
    </source>
</evidence>
<dbReference type="Gene3D" id="1.50.10.130">
    <property type="entry name" value="Terpene synthase, N-terminal domain"/>
    <property type="match status" value="1"/>
</dbReference>
<dbReference type="InterPro" id="IPR005630">
    <property type="entry name" value="Terpene_synthase_metal-bd"/>
</dbReference>
<keyword evidence="3" id="KW-0460">Magnesium</keyword>
<name>A0ABD1PCN5_9LAMI</name>
<evidence type="ECO:0000313" key="6">
    <source>
        <dbReference type="EMBL" id="KAL2460391.1"/>
    </source>
</evidence>
<dbReference type="InterPro" id="IPR008930">
    <property type="entry name" value="Terpenoid_cyclase/PrenylTrfase"/>
</dbReference>
<protein>
    <submittedName>
        <fullName evidence="6">Cineole-1</fullName>
    </submittedName>
</protein>
<reference evidence="7" key="1">
    <citation type="submission" date="2024-07" db="EMBL/GenBank/DDBJ databases">
        <title>Two chromosome-level genome assemblies of Korean endemic species Abeliophyllum distichum and Forsythia ovata (Oleaceae).</title>
        <authorList>
            <person name="Jang H."/>
        </authorList>
    </citation>
    <scope>NUCLEOTIDE SEQUENCE [LARGE SCALE GENOMIC DNA]</scope>
</reference>
<organism evidence="6 7">
    <name type="scientific">Abeliophyllum distichum</name>
    <dbReference type="NCBI Taxonomy" id="126358"/>
    <lineage>
        <taxon>Eukaryota</taxon>
        <taxon>Viridiplantae</taxon>
        <taxon>Streptophyta</taxon>
        <taxon>Embryophyta</taxon>
        <taxon>Tracheophyta</taxon>
        <taxon>Spermatophyta</taxon>
        <taxon>Magnoliopsida</taxon>
        <taxon>eudicotyledons</taxon>
        <taxon>Gunneridae</taxon>
        <taxon>Pentapetalae</taxon>
        <taxon>asterids</taxon>
        <taxon>lamiids</taxon>
        <taxon>Lamiales</taxon>
        <taxon>Oleaceae</taxon>
        <taxon>Forsythieae</taxon>
        <taxon>Abeliophyllum</taxon>
    </lineage>
</organism>
<dbReference type="Pfam" id="PF03936">
    <property type="entry name" value="Terpene_synth_C"/>
    <property type="match status" value="1"/>
</dbReference>
<dbReference type="FunFam" id="1.50.10.130:FF:000001">
    <property type="entry name" value="Isoprene synthase, chloroplastic"/>
    <property type="match status" value="1"/>
</dbReference>
<dbReference type="InterPro" id="IPR044814">
    <property type="entry name" value="Terpene_cyclase_plant_C1"/>
</dbReference>
<dbReference type="InterPro" id="IPR008949">
    <property type="entry name" value="Isoprenoid_synthase_dom_sf"/>
</dbReference>
<comment type="caution">
    <text evidence="6">The sequence shown here is derived from an EMBL/GenBank/DDBJ whole genome shotgun (WGS) entry which is preliminary data.</text>
</comment>
<gene>
    <name evidence="6" type="ORF">Adt_43811</name>
</gene>
<keyword evidence="7" id="KW-1185">Reference proteome</keyword>
<evidence type="ECO:0000259" key="5">
    <source>
        <dbReference type="Pfam" id="PF03936"/>
    </source>
</evidence>
<comment type="cofactor">
    <cofactor evidence="1">
        <name>Mg(2+)</name>
        <dbReference type="ChEBI" id="CHEBI:18420"/>
    </cofactor>
</comment>
<dbReference type="AlphaFoldDB" id="A0ABD1PCN5"/>
<keyword evidence="2" id="KW-0479">Metal-binding</keyword>
<feature type="domain" description="Terpene synthase N-terminal" evidence="4">
    <location>
        <begin position="2"/>
        <end position="134"/>
    </location>
</feature>
<dbReference type="InterPro" id="IPR050148">
    <property type="entry name" value="Terpene_synthase-like"/>
</dbReference>
<dbReference type="SUPFAM" id="SSF48576">
    <property type="entry name" value="Terpenoid synthases"/>
    <property type="match status" value="1"/>
</dbReference>
<proteinExistence type="predicted"/>
<evidence type="ECO:0000259" key="4">
    <source>
        <dbReference type="Pfam" id="PF01397"/>
    </source>
</evidence>
<dbReference type="PANTHER" id="PTHR31225">
    <property type="entry name" value="OS04G0344100 PROTEIN-RELATED"/>
    <property type="match status" value="1"/>
</dbReference>